<dbReference type="GO" id="GO:0005886">
    <property type="term" value="C:plasma membrane"/>
    <property type="evidence" value="ECO:0007669"/>
    <property type="project" value="UniProtKB-SubCell"/>
</dbReference>
<feature type="transmembrane region" description="Helical" evidence="6">
    <location>
        <begin position="167"/>
        <end position="186"/>
    </location>
</feature>
<protein>
    <submittedName>
        <fullName evidence="8">MFS transporter</fullName>
    </submittedName>
</protein>
<dbReference type="InterPro" id="IPR020846">
    <property type="entry name" value="MFS_dom"/>
</dbReference>
<evidence type="ECO:0000256" key="6">
    <source>
        <dbReference type="SAM" id="Phobius"/>
    </source>
</evidence>
<dbReference type="AlphaFoldDB" id="A0A087AG06"/>
<dbReference type="PROSITE" id="PS50850">
    <property type="entry name" value="MFS"/>
    <property type="match status" value="1"/>
</dbReference>
<sequence length="511" mass="55552">MNASLSITRRSQQQPQQQQSRQQDRQPSQQRQQQPQPRQQQQPSQPRQQSQPPQRRQPSPHAKSPYARMFALPGAKAFSASAALARLPLSMMSLGIVLALNHLYNNWTVAGAMSGAYILAVAAVTPLYARLFDRFGQRRVGSVVLAVQVVVMCAFAIAALMRVPIPLLFVLAIIMGGTQFSFGALVRTRWAYLLERTDNEDLLDTAYAFEAAVDEVIYIFGPILAASLATGVHPVSQLFVPTAAAAIGGTIFFAQRSTQPPVLHAVVATPELVAADDPELRLARGEFDGNKAADTFFTQRRTRPSQSATRKQVRNVLLYVGILPLCFTFLIFNMSFTAFDVSITAWMELHHLDAFLGVQLAMLAAGSLIGALVFGSHAHRGSHWRRMVICLALLALGFVGMRLTMDNFAVLGITELLAGLVVAPLLATGNLIIKDTVPDSQLTEGLSWLTTANAVGSSFGSIVAGIVVDKFDAYSGVMVTWIVVAASIPFAIIGWIIVANKNRTDLALRQD</sequence>
<feature type="transmembrane region" description="Helical" evidence="6">
    <location>
        <begin position="474"/>
        <end position="499"/>
    </location>
</feature>
<dbReference type="InterPro" id="IPR011701">
    <property type="entry name" value="MFS"/>
</dbReference>
<feature type="transmembrane region" description="Helical" evidence="6">
    <location>
        <begin position="356"/>
        <end position="375"/>
    </location>
</feature>
<name>A0A087AG06_9BIFI</name>
<evidence type="ECO:0000313" key="8">
    <source>
        <dbReference type="EMBL" id="KFI57706.1"/>
    </source>
</evidence>
<feature type="transmembrane region" description="Helical" evidence="6">
    <location>
        <begin position="411"/>
        <end position="433"/>
    </location>
</feature>
<feature type="transmembrane region" description="Helical" evidence="6">
    <location>
        <begin position="316"/>
        <end position="336"/>
    </location>
</feature>
<feature type="transmembrane region" description="Helical" evidence="6">
    <location>
        <begin position="387"/>
        <end position="405"/>
    </location>
</feature>
<feature type="transmembrane region" description="Helical" evidence="6">
    <location>
        <begin position="140"/>
        <end position="161"/>
    </location>
</feature>
<keyword evidence="4 6" id="KW-0472">Membrane</keyword>
<keyword evidence="3 6" id="KW-1133">Transmembrane helix</keyword>
<feature type="region of interest" description="Disordered" evidence="5">
    <location>
        <begin position="1"/>
        <end position="64"/>
    </location>
</feature>
<feature type="transmembrane region" description="Helical" evidence="6">
    <location>
        <begin position="77"/>
        <end position="101"/>
    </location>
</feature>
<feature type="compositionally biased region" description="Low complexity" evidence="5">
    <location>
        <begin position="9"/>
        <end position="60"/>
    </location>
</feature>
<dbReference type="EMBL" id="JGYW01000009">
    <property type="protein sequence ID" value="KFI57706.1"/>
    <property type="molecule type" value="Genomic_DNA"/>
</dbReference>
<evidence type="ECO:0000259" key="7">
    <source>
        <dbReference type="PROSITE" id="PS50850"/>
    </source>
</evidence>
<dbReference type="PANTHER" id="PTHR23542">
    <property type="match status" value="1"/>
</dbReference>
<evidence type="ECO:0000256" key="1">
    <source>
        <dbReference type="ARBA" id="ARBA00004651"/>
    </source>
</evidence>
<keyword evidence="9" id="KW-1185">Reference proteome</keyword>
<comment type="subcellular location">
    <subcellularLocation>
        <location evidence="1">Cell membrane</location>
        <topology evidence="1">Multi-pass membrane protein</topology>
    </subcellularLocation>
</comment>
<evidence type="ECO:0000313" key="9">
    <source>
        <dbReference type="Proteomes" id="UP000029074"/>
    </source>
</evidence>
<reference evidence="8 9" key="1">
    <citation type="submission" date="2014-03" db="EMBL/GenBank/DDBJ databases">
        <title>Genomics of Bifidobacteria.</title>
        <authorList>
            <person name="Ventura M."/>
            <person name="Milani C."/>
            <person name="Lugli G.A."/>
        </authorList>
    </citation>
    <scope>NUCLEOTIDE SEQUENCE [LARGE SCALE GENOMIC DNA]</scope>
    <source>
        <strain evidence="8 9">LMG 11596</strain>
    </source>
</reference>
<evidence type="ECO:0000256" key="4">
    <source>
        <dbReference type="ARBA" id="ARBA00023136"/>
    </source>
</evidence>
<dbReference type="SUPFAM" id="SSF81995">
    <property type="entry name" value="beta-sandwich domain of Sec23/24"/>
    <property type="match status" value="1"/>
</dbReference>
<evidence type="ECO:0000256" key="5">
    <source>
        <dbReference type="SAM" id="MobiDB-lite"/>
    </source>
</evidence>
<gene>
    <name evidence="8" type="ORF">BGLCM_1396</name>
</gene>
<keyword evidence="2 6" id="KW-0812">Transmembrane</keyword>
<dbReference type="InterPro" id="IPR036259">
    <property type="entry name" value="MFS_trans_sf"/>
</dbReference>
<evidence type="ECO:0000256" key="2">
    <source>
        <dbReference type="ARBA" id="ARBA00022692"/>
    </source>
</evidence>
<evidence type="ECO:0000256" key="3">
    <source>
        <dbReference type="ARBA" id="ARBA00022989"/>
    </source>
</evidence>
<accession>A0A087AG06</accession>
<dbReference type="Gene3D" id="1.20.1250.20">
    <property type="entry name" value="MFS general substrate transporter like domains"/>
    <property type="match status" value="2"/>
</dbReference>
<dbReference type="GO" id="GO:0022857">
    <property type="term" value="F:transmembrane transporter activity"/>
    <property type="evidence" value="ECO:0007669"/>
    <property type="project" value="InterPro"/>
</dbReference>
<proteinExistence type="predicted"/>
<dbReference type="Proteomes" id="UP000029074">
    <property type="component" value="Unassembled WGS sequence"/>
</dbReference>
<feature type="transmembrane region" description="Helical" evidence="6">
    <location>
        <begin position="445"/>
        <end position="468"/>
    </location>
</feature>
<feature type="domain" description="Major facilitator superfamily (MFS) profile" evidence="7">
    <location>
        <begin position="321"/>
        <end position="511"/>
    </location>
</feature>
<feature type="transmembrane region" description="Helical" evidence="6">
    <location>
        <begin position="107"/>
        <end position="128"/>
    </location>
</feature>
<dbReference type="SUPFAM" id="SSF103473">
    <property type="entry name" value="MFS general substrate transporter"/>
    <property type="match status" value="1"/>
</dbReference>
<dbReference type="PANTHER" id="PTHR23542:SF1">
    <property type="entry name" value="MAJOR FACILITATOR SUPERFAMILY (MFS) PROFILE DOMAIN-CONTAINING PROTEIN"/>
    <property type="match status" value="1"/>
</dbReference>
<dbReference type="Pfam" id="PF07690">
    <property type="entry name" value="MFS_1"/>
    <property type="match status" value="1"/>
</dbReference>
<comment type="caution">
    <text evidence="8">The sequence shown here is derived from an EMBL/GenBank/DDBJ whole genome shotgun (WGS) entry which is preliminary data.</text>
</comment>
<organism evidence="8 9">
    <name type="scientific">Bifidobacterium gallicum DSM 20093 = LMG 11596</name>
    <dbReference type="NCBI Taxonomy" id="561180"/>
    <lineage>
        <taxon>Bacteria</taxon>
        <taxon>Bacillati</taxon>
        <taxon>Actinomycetota</taxon>
        <taxon>Actinomycetes</taxon>
        <taxon>Bifidobacteriales</taxon>
        <taxon>Bifidobacteriaceae</taxon>
        <taxon>Bifidobacterium</taxon>
    </lineage>
</organism>